<evidence type="ECO:0000313" key="2">
    <source>
        <dbReference type="EMBL" id="MFD0976279.1"/>
    </source>
</evidence>
<gene>
    <name evidence="2" type="ORF">ACFQ1G_05710</name>
</gene>
<organism evidence="2 3">
    <name type="scientific">Salinimicrobium gaetbulicola</name>
    <dbReference type="NCBI Taxonomy" id="999702"/>
    <lineage>
        <taxon>Bacteria</taxon>
        <taxon>Pseudomonadati</taxon>
        <taxon>Bacteroidota</taxon>
        <taxon>Flavobacteriia</taxon>
        <taxon>Flavobacteriales</taxon>
        <taxon>Flavobacteriaceae</taxon>
        <taxon>Salinimicrobium</taxon>
    </lineage>
</organism>
<reference evidence="3" key="1">
    <citation type="journal article" date="2019" name="Int. J. Syst. Evol. Microbiol.">
        <title>The Global Catalogue of Microorganisms (GCM) 10K type strain sequencing project: providing services to taxonomists for standard genome sequencing and annotation.</title>
        <authorList>
            <consortium name="The Broad Institute Genomics Platform"/>
            <consortium name="The Broad Institute Genome Sequencing Center for Infectious Disease"/>
            <person name="Wu L."/>
            <person name="Ma J."/>
        </authorList>
    </citation>
    <scope>NUCLEOTIDE SEQUENCE [LARGE SCALE GENOMIC DNA]</scope>
    <source>
        <strain evidence="3">CCUG 60898</strain>
    </source>
</reference>
<dbReference type="Proteomes" id="UP001597100">
    <property type="component" value="Unassembled WGS sequence"/>
</dbReference>
<keyword evidence="3" id="KW-1185">Reference proteome</keyword>
<dbReference type="PROSITE" id="PS51257">
    <property type="entry name" value="PROKAR_LIPOPROTEIN"/>
    <property type="match status" value="1"/>
</dbReference>
<protein>
    <submittedName>
        <fullName evidence="2">Uncharacterized protein</fullName>
    </submittedName>
</protein>
<name>A0ABW3IE20_9FLAO</name>
<feature type="compositionally biased region" description="Polar residues" evidence="1">
    <location>
        <begin position="52"/>
        <end position="70"/>
    </location>
</feature>
<dbReference type="EMBL" id="JBHTJP010000032">
    <property type="protein sequence ID" value="MFD0976279.1"/>
    <property type="molecule type" value="Genomic_DNA"/>
</dbReference>
<evidence type="ECO:0000313" key="3">
    <source>
        <dbReference type="Proteomes" id="UP001597100"/>
    </source>
</evidence>
<feature type="region of interest" description="Disordered" evidence="1">
    <location>
        <begin position="26"/>
        <end position="70"/>
    </location>
</feature>
<proteinExistence type="predicted"/>
<comment type="caution">
    <text evidence="2">The sequence shown here is derived from an EMBL/GenBank/DDBJ whole genome shotgun (WGS) entry which is preliminary data.</text>
</comment>
<accession>A0ABW3IE20</accession>
<evidence type="ECO:0000256" key="1">
    <source>
        <dbReference type="SAM" id="MobiDB-lite"/>
    </source>
</evidence>
<sequence length="133" mass="14027">MDRKTFIQKTTMGILLSIPAVSMLGCSGSDDNGNGVPDPDPDPTPTAKNCVENGTSASVSSAQNHTHTLTVSKEDVSAATTKTYDLSESANHIHQVTLEANDFQALKDNPNQSITKVSTTNSQHSHNVTVSCA</sequence>
<dbReference type="RefSeq" id="WP_380737460.1">
    <property type="nucleotide sequence ID" value="NZ_JBHTJP010000032.1"/>
</dbReference>